<keyword evidence="13 16" id="KW-0173">Coenzyme A biosynthesis</keyword>
<keyword evidence="11 16" id="KW-0067">ATP-binding</keyword>
<accession>I3CCN2</accession>
<dbReference type="Pfam" id="PF03309">
    <property type="entry name" value="Pan_kinase"/>
    <property type="match status" value="1"/>
</dbReference>
<keyword evidence="10 16" id="KW-0418">Kinase</keyword>
<evidence type="ECO:0000256" key="14">
    <source>
        <dbReference type="ARBA" id="ARBA00038036"/>
    </source>
</evidence>
<dbReference type="CDD" id="cd24015">
    <property type="entry name" value="ASKHA_NBD_PanK-III"/>
    <property type="match status" value="1"/>
</dbReference>
<comment type="cofactor">
    <cofactor evidence="2">
        <name>K(+)</name>
        <dbReference type="ChEBI" id="CHEBI:29103"/>
    </cofactor>
</comment>
<dbReference type="eggNOG" id="COG1521">
    <property type="taxonomic scope" value="Bacteria"/>
</dbReference>
<name>I3CCN2_9GAMM</name>
<dbReference type="SUPFAM" id="SSF53067">
    <property type="entry name" value="Actin-like ATPase domain"/>
    <property type="match status" value="2"/>
</dbReference>
<dbReference type="Gene3D" id="3.30.420.40">
    <property type="match status" value="2"/>
</dbReference>
<dbReference type="GO" id="GO:0046872">
    <property type="term" value="F:metal ion binding"/>
    <property type="evidence" value="ECO:0007669"/>
    <property type="project" value="UniProtKB-KW"/>
</dbReference>
<evidence type="ECO:0000256" key="11">
    <source>
        <dbReference type="ARBA" id="ARBA00022840"/>
    </source>
</evidence>
<dbReference type="EMBL" id="JH600070">
    <property type="protein sequence ID" value="EIJ41375.1"/>
    <property type="molecule type" value="Genomic_DNA"/>
</dbReference>
<keyword evidence="7 16" id="KW-0963">Cytoplasm</keyword>
<evidence type="ECO:0000256" key="12">
    <source>
        <dbReference type="ARBA" id="ARBA00022958"/>
    </source>
</evidence>
<comment type="similarity">
    <text evidence="14 16">Belongs to the type III pantothenate kinase family.</text>
</comment>
<evidence type="ECO:0000256" key="4">
    <source>
        <dbReference type="ARBA" id="ARBA00005225"/>
    </source>
</evidence>
<dbReference type="PANTHER" id="PTHR34265">
    <property type="entry name" value="TYPE III PANTOTHENATE KINASE"/>
    <property type="match status" value="1"/>
</dbReference>
<evidence type="ECO:0000256" key="2">
    <source>
        <dbReference type="ARBA" id="ARBA00001958"/>
    </source>
</evidence>
<evidence type="ECO:0000256" key="5">
    <source>
        <dbReference type="ARBA" id="ARBA00011738"/>
    </source>
</evidence>
<dbReference type="RefSeq" id="WP_002683250.1">
    <property type="nucleotide sequence ID" value="NZ_JH600070.1"/>
</dbReference>
<comment type="catalytic activity">
    <reaction evidence="1 16">
        <text>(R)-pantothenate + ATP = (R)-4'-phosphopantothenate + ADP + H(+)</text>
        <dbReference type="Rhea" id="RHEA:16373"/>
        <dbReference type="ChEBI" id="CHEBI:10986"/>
        <dbReference type="ChEBI" id="CHEBI:15378"/>
        <dbReference type="ChEBI" id="CHEBI:29032"/>
        <dbReference type="ChEBI" id="CHEBI:30616"/>
        <dbReference type="ChEBI" id="CHEBI:456216"/>
        <dbReference type="EC" id="2.7.1.33"/>
    </reaction>
</comment>
<evidence type="ECO:0000256" key="10">
    <source>
        <dbReference type="ARBA" id="ARBA00022777"/>
    </source>
</evidence>
<sequence length="250" mass="27302">MNLLIDIGNSCIKWASFQHNQLTAQQRCAYQKSHVNDAFQQAWQTFPPPTAIWVSNVAGEEVATALQQWTQAQWGLTPQFAKSTAFAHGVTNAYQQPEKLGVDRWLGLMGAHHLIQDNLCVVDCGTAITIDMINQAGQHLGGLIVPGVITMHQALAKNAHALASYVSIASNLQENRLATDTHAGITLGTLYAVLGLIDYVMNRFEPTLGTLQLVLTGGSLPSLLPLLQRPYQHIPDLVLQGLTMMVTQNK</sequence>
<dbReference type="STRING" id="395493.BegalDRAFT_0456"/>
<keyword evidence="8 16" id="KW-0808">Transferase</keyword>
<evidence type="ECO:0000256" key="9">
    <source>
        <dbReference type="ARBA" id="ARBA00022741"/>
    </source>
</evidence>
<dbReference type="UniPathway" id="UPA00241">
    <property type="reaction ID" value="UER00352"/>
</dbReference>
<evidence type="ECO:0000313" key="18">
    <source>
        <dbReference type="Proteomes" id="UP000005744"/>
    </source>
</evidence>
<dbReference type="OrthoDB" id="9781305at2"/>
<dbReference type="GO" id="GO:0005524">
    <property type="term" value="F:ATP binding"/>
    <property type="evidence" value="ECO:0007669"/>
    <property type="project" value="UniProtKB-UniRule"/>
</dbReference>
<feature type="binding site" evidence="16">
    <location>
        <position position="126"/>
    </location>
    <ligand>
        <name>ATP</name>
        <dbReference type="ChEBI" id="CHEBI:30616"/>
    </ligand>
</feature>
<comment type="function">
    <text evidence="16">Catalyzes the phosphorylation of pantothenate (Pan), the first step in CoA biosynthesis.</text>
</comment>
<evidence type="ECO:0000256" key="15">
    <source>
        <dbReference type="ARBA" id="ARBA00040883"/>
    </source>
</evidence>
<dbReference type="GO" id="GO:0005737">
    <property type="term" value="C:cytoplasm"/>
    <property type="evidence" value="ECO:0007669"/>
    <property type="project" value="UniProtKB-SubCell"/>
</dbReference>
<dbReference type="InterPro" id="IPR043129">
    <property type="entry name" value="ATPase_NBD"/>
</dbReference>
<comment type="subcellular location">
    <subcellularLocation>
        <location evidence="3 16">Cytoplasm</location>
    </subcellularLocation>
</comment>
<dbReference type="InterPro" id="IPR004619">
    <property type="entry name" value="Type_III_PanK"/>
</dbReference>
<feature type="binding site" evidence="16">
    <location>
        <begin position="101"/>
        <end position="104"/>
    </location>
    <ligand>
        <name>substrate</name>
    </ligand>
</feature>
<evidence type="ECO:0000256" key="6">
    <source>
        <dbReference type="ARBA" id="ARBA00012102"/>
    </source>
</evidence>
<keyword evidence="16" id="KW-0479">Metal-binding</keyword>
<keyword evidence="12 16" id="KW-0630">Potassium</keyword>
<dbReference type="GO" id="GO:0004594">
    <property type="term" value="F:pantothenate kinase activity"/>
    <property type="evidence" value="ECO:0007669"/>
    <property type="project" value="UniProtKB-UniRule"/>
</dbReference>
<comment type="subunit">
    <text evidence="5 16">Homodimer.</text>
</comment>
<feature type="binding site" evidence="16">
    <location>
        <begin position="6"/>
        <end position="13"/>
    </location>
    <ligand>
        <name>ATP</name>
        <dbReference type="ChEBI" id="CHEBI:30616"/>
    </ligand>
</feature>
<evidence type="ECO:0000256" key="13">
    <source>
        <dbReference type="ARBA" id="ARBA00022993"/>
    </source>
</evidence>
<dbReference type="PANTHER" id="PTHR34265:SF1">
    <property type="entry name" value="TYPE III PANTOTHENATE KINASE"/>
    <property type="match status" value="1"/>
</dbReference>
<feature type="active site" description="Proton acceptor" evidence="16">
    <location>
        <position position="103"/>
    </location>
</feature>
<reference evidence="17 18" key="1">
    <citation type="submission" date="2011-11" db="EMBL/GenBank/DDBJ databases">
        <title>Improved High-Quality Draft sequence of Beggiatoa alba B18lD.</title>
        <authorList>
            <consortium name="US DOE Joint Genome Institute"/>
            <person name="Lucas S."/>
            <person name="Han J."/>
            <person name="Lapidus A."/>
            <person name="Cheng J.-F."/>
            <person name="Goodwin L."/>
            <person name="Pitluck S."/>
            <person name="Peters L."/>
            <person name="Mikhailova N."/>
            <person name="Held B."/>
            <person name="Detter J.C."/>
            <person name="Han C."/>
            <person name="Tapia R."/>
            <person name="Land M."/>
            <person name="Hauser L."/>
            <person name="Kyrpides N."/>
            <person name="Ivanova N."/>
            <person name="Pagani I."/>
            <person name="Samuel K."/>
            <person name="Teske A."/>
            <person name="Mueller J."/>
            <person name="Woyke T."/>
        </authorList>
    </citation>
    <scope>NUCLEOTIDE SEQUENCE [LARGE SCALE GENOMIC DNA]</scope>
    <source>
        <strain evidence="17 18">B18LD</strain>
    </source>
</reference>
<evidence type="ECO:0000256" key="1">
    <source>
        <dbReference type="ARBA" id="ARBA00001206"/>
    </source>
</evidence>
<evidence type="ECO:0000256" key="16">
    <source>
        <dbReference type="HAMAP-Rule" id="MF_01274"/>
    </source>
</evidence>
<evidence type="ECO:0000313" key="17">
    <source>
        <dbReference type="EMBL" id="EIJ41375.1"/>
    </source>
</evidence>
<dbReference type="NCBIfam" id="TIGR00671">
    <property type="entry name" value="baf"/>
    <property type="match status" value="1"/>
</dbReference>
<dbReference type="HOGENOM" id="CLU_066627_0_0_6"/>
<keyword evidence="18" id="KW-1185">Reference proteome</keyword>
<evidence type="ECO:0000256" key="8">
    <source>
        <dbReference type="ARBA" id="ARBA00022679"/>
    </source>
</evidence>
<comment type="cofactor">
    <cofactor evidence="16">
        <name>NH4(+)</name>
        <dbReference type="ChEBI" id="CHEBI:28938"/>
    </cofactor>
    <cofactor evidence="16">
        <name>K(+)</name>
        <dbReference type="ChEBI" id="CHEBI:29103"/>
    </cofactor>
    <text evidence="16">A monovalent cation. Ammonium or potassium.</text>
</comment>
<protein>
    <recommendedName>
        <fullName evidence="15 16">Type III pantothenate kinase</fullName>
        <ecNumber evidence="6 16">2.7.1.33</ecNumber>
    </recommendedName>
    <alternativeName>
        <fullName evidence="16">PanK-III</fullName>
    </alternativeName>
    <alternativeName>
        <fullName evidence="16">Pantothenic acid kinase</fullName>
    </alternativeName>
</protein>
<proteinExistence type="inferred from homology"/>
<dbReference type="AlphaFoldDB" id="I3CCN2"/>
<keyword evidence="9 16" id="KW-0547">Nucleotide-binding</keyword>
<evidence type="ECO:0000256" key="3">
    <source>
        <dbReference type="ARBA" id="ARBA00004496"/>
    </source>
</evidence>
<feature type="binding site" evidence="16">
    <location>
        <position position="94"/>
    </location>
    <ligand>
        <name>substrate</name>
    </ligand>
</feature>
<dbReference type="HAMAP" id="MF_01274">
    <property type="entry name" value="Pantothen_kinase_3"/>
    <property type="match status" value="1"/>
</dbReference>
<gene>
    <name evidence="16" type="primary">coaX</name>
    <name evidence="17" type="ORF">BegalDRAFT_0456</name>
</gene>
<dbReference type="GO" id="GO:0015937">
    <property type="term" value="P:coenzyme A biosynthetic process"/>
    <property type="evidence" value="ECO:0007669"/>
    <property type="project" value="UniProtKB-UniRule"/>
</dbReference>
<dbReference type="Proteomes" id="UP000005744">
    <property type="component" value="Unassembled WGS sequence"/>
</dbReference>
<feature type="binding site" evidence="16">
    <location>
        <position position="123"/>
    </location>
    <ligand>
        <name>K(+)</name>
        <dbReference type="ChEBI" id="CHEBI:29103"/>
    </ligand>
</feature>
<feature type="binding site" evidence="16">
    <location>
        <position position="181"/>
    </location>
    <ligand>
        <name>substrate</name>
    </ligand>
</feature>
<evidence type="ECO:0000256" key="7">
    <source>
        <dbReference type="ARBA" id="ARBA00022490"/>
    </source>
</evidence>
<comment type="pathway">
    <text evidence="4 16">Cofactor biosynthesis; coenzyme A biosynthesis; CoA from (R)-pantothenate: step 1/5.</text>
</comment>
<organism evidence="17 18">
    <name type="scientific">Beggiatoa alba B18LD</name>
    <dbReference type="NCBI Taxonomy" id="395493"/>
    <lineage>
        <taxon>Bacteria</taxon>
        <taxon>Pseudomonadati</taxon>
        <taxon>Pseudomonadota</taxon>
        <taxon>Gammaproteobacteria</taxon>
        <taxon>Thiotrichales</taxon>
        <taxon>Thiotrichaceae</taxon>
        <taxon>Beggiatoa</taxon>
    </lineage>
</organism>
<dbReference type="EC" id="2.7.1.33" evidence="6 16"/>